<evidence type="ECO:0000259" key="10">
    <source>
        <dbReference type="PROSITE" id="PS51717"/>
    </source>
</evidence>
<name>A0A8C1WD62_CYPCA</name>
<feature type="compositionally biased region" description="Polar residues" evidence="9">
    <location>
        <begin position="146"/>
        <end position="158"/>
    </location>
</feature>
<keyword evidence="8" id="KW-0175">Coiled coil</keyword>
<evidence type="ECO:0000256" key="9">
    <source>
        <dbReference type="SAM" id="MobiDB-lite"/>
    </source>
</evidence>
<evidence type="ECO:0000256" key="8">
    <source>
        <dbReference type="SAM" id="Coils"/>
    </source>
</evidence>
<feature type="region of interest" description="Disordered" evidence="9">
    <location>
        <begin position="1"/>
        <end position="162"/>
    </location>
</feature>
<dbReference type="Proteomes" id="UP000694700">
    <property type="component" value="Unplaced"/>
</dbReference>
<feature type="compositionally biased region" description="Basic and acidic residues" evidence="9">
    <location>
        <begin position="1"/>
        <end position="10"/>
    </location>
</feature>
<evidence type="ECO:0000256" key="2">
    <source>
        <dbReference type="ARBA" id="ARBA00004496"/>
    </source>
</evidence>
<evidence type="ECO:0000313" key="11">
    <source>
        <dbReference type="Ensembl" id="ENSCCRP00015064540.1"/>
    </source>
</evidence>
<dbReference type="InterPro" id="IPR027417">
    <property type="entry name" value="P-loop_NTPase"/>
</dbReference>
<dbReference type="InterPro" id="IPR030383">
    <property type="entry name" value="G_VLIG_dom"/>
</dbReference>
<evidence type="ECO:0000256" key="3">
    <source>
        <dbReference type="ARBA" id="ARBA00006828"/>
    </source>
</evidence>
<dbReference type="Pfam" id="PF25974">
    <property type="entry name" value="URGCP_9th"/>
    <property type="match status" value="1"/>
</dbReference>
<feature type="coiled-coil region" evidence="8">
    <location>
        <begin position="1066"/>
        <end position="1129"/>
    </location>
</feature>
<evidence type="ECO:0000313" key="12">
    <source>
        <dbReference type="Proteomes" id="UP000694700"/>
    </source>
</evidence>
<dbReference type="GO" id="GO:0005737">
    <property type="term" value="C:cytoplasm"/>
    <property type="evidence" value="ECO:0007669"/>
    <property type="project" value="UniProtKB-SubCell"/>
</dbReference>
<dbReference type="GO" id="GO:0005525">
    <property type="term" value="F:GTP binding"/>
    <property type="evidence" value="ECO:0007669"/>
    <property type="project" value="UniProtKB-KW"/>
</dbReference>
<dbReference type="InterPro" id="IPR058641">
    <property type="entry name" value="GVIN1_dom"/>
</dbReference>
<evidence type="ECO:0000256" key="7">
    <source>
        <dbReference type="ARBA" id="ARBA00023242"/>
    </source>
</evidence>
<dbReference type="Pfam" id="PF25496">
    <property type="entry name" value="URGCP"/>
    <property type="match status" value="1"/>
</dbReference>
<dbReference type="PROSITE" id="PS51717">
    <property type="entry name" value="G_VLIG"/>
    <property type="match status" value="1"/>
</dbReference>
<dbReference type="GO" id="GO:0005634">
    <property type="term" value="C:nucleus"/>
    <property type="evidence" value="ECO:0007669"/>
    <property type="project" value="UniProtKB-SubCell"/>
</dbReference>
<keyword evidence="4" id="KW-0963">Cytoplasm</keyword>
<evidence type="ECO:0000256" key="6">
    <source>
        <dbReference type="ARBA" id="ARBA00023134"/>
    </source>
</evidence>
<proteinExistence type="inferred from homology"/>
<feature type="compositionally biased region" description="Basic and acidic residues" evidence="9">
    <location>
        <begin position="99"/>
        <end position="114"/>
    </location>
</feature>
<sequence>MEDSQREESHQPVGQGSNSEPDAQASELKSSLCSTGEADADNTGGSKRPEQTMEDSQREESHQPVGQGSNSEPDAQASELKSSLCSTGEADADNTGGSKRPEQTMEDSQREESHQPVGQGSNSEPDAQASELKSSLCSTEGDADNTGGSKHTEQTMADTQREKTAELFERLHLDKYKNNMRSADIIQISTYSLQSHESCAEKELIYIFIHKLLMMNYRARNIRVSNQQDQARRRDYDSSEDEGDVFESISFSNEETSQSERIHPMDVQMAVFHCADGFLKQLMVTKLSQCQYALPLLVPDPCTQQIEFPLWTFRQIKKSWKMKKTNKIICQTQPIYKAETPMVSFFRFGSVSSSKSQLMNSLINERHNTFFHRNCSGSSRTRELMDGVVEIAWYCPSGSSDDKFTDCVAFCNLHGDAGDHEKQLQILTEMASVNVVLLPKLDKNDRHAGTIQNLYKNKKPLICLFTKDESSVIEIKKGKFKIGLKDRNQSDVSEELIRTINDCLSESSYTFRLEDVSQHSDIRVDEEDDGDCRRGRAVAQQIMSLLKKKDLTEIKESFLPHQGKLWHQWSQKNKDLHRPRADDIEKEISGKQTEMKKIRQEQHESDISEFMKLFIKEMNSVSEHKMYFIKWLRILLDEYTSADLSALHHKYNEKWSTVLKLKENHNKSGQVMAEQTDLERISEELQAATFGLEHIMREIGQIYESCSSVKKNKKDLQVHFSSLPSLAAEMMISGFPLELMDGDAAHVPLIWISAVLDQLVLKLGDQRVFVLSVLGLQSSGKSTMLNAMFGLQFAVSAGRCTRGAFMQLVRVSDEMKTQLNFDYILVVDTEGLRALELAGRSTRHHDNELATFVVGIGNLSLINIFGENPAEMQDIFQTVVQAFMRMKKVKLNPSCVFVHQNISDVTAGEKNMEGRRRLQEKLDEMTKLAAKEEGCDAERFSDVIRFDVQKDVKYIAQLWEGSPPMAPPNPNYCENIEELKEIIMSRALKSHGTMLTDLKDCIKDLWEALLNELFVFSFRNSLEISAYRKLETEYSKWSWSLRSAMMEIENKLHNKIANEAIHKIEETELQRELKKTREEVKKTMSEFFEKDKDKDILIQWKTSFEIKIKEIQENIVRKTKRKLNEILQQRDLKKKIDAQRKTHENTLYEKSKEVAFILKGKANNEETLKKEFDSFWKPNVKKIMTDTPPIKNTDIMRDVREILSEIYKERLLVDHWKEGSEHHNIFTVKSYSKYVIFKRSAKRGDEEAMNSASRINSHNLSPEDEAQIKSLVSYVDEETDKMIQSFNISEKGYNISYIQQLTNYIIKRVTEHQEGPVKYEFKNEFFMDLVFSICERKNKMITDQHKMFRDANDPEIYLEKKKEYYYRIFQKYCHGATSAVIFGEIICQKIKEPIEQSVYKNTARDLTDEIKSNCESLNGNRSNLEKHILKKLAKKEDFDKFMNYIDKPRDHFKSFIRDEVSQYITDKFNVSVLPKMKENIELLQQKIMRAAHESTEHVQVNSGDVGLWLKSFTQQLSDVLIFSEKDLSGVKHDDVEVKLLEDVIRQELTDIMSGISSRFNTETVKVNLDFKDKPHELLIDHLCQCCWVQCPFCKAICTNTIENHDGDHSVPFHQIIGLSGIHHANTDNLSIHICTSAVANNNLHFFPIDSDHKIFWKEYRRAGGEYAKWSITPDLSELPYWKWFVCRFQKDLEKYYNKTFEGQSKIPDEWRKYTKQDAIDSLDKDI</sequence>
<reference evidence="11" key="1">
    <citation type="submission" date="2025-08" db="UniProtKB">
        <authorList>
            <consortium name="Ensembl"/>
        </authorList>
    </citation>
    <scope>IDENTIFICATION</scope>
</reference>
<dbReference type="Gene3D" id="3.40.50.300">
    <property type="entry name" value="P-loop containing nucleotide triphosphate hydrolases"/>
    <property type="match status" value="1"/>
</dbReference>
<comment type="subcellular location">
    <subcellularLocation>
        <location evidence="2">Cytoplasm</location>
    </subcellularLocation>
    <subcellularLocation>
        <location evidence="1">Nucleus</location>
    </subcellularLocation>
</comment>
<dbReference type="Ensembl" id="ENSCCRT00015066671.1">
    <property type="protein sequence ID" value="ENSCCRP00015064540.1"/>
    <property type="gene ID" value="ENSCCRG00015026359.1"/>
</dbReference>
<feature type="compositionally biased region" description="Polar residues" evidence="9">
    <location>
        <begin position="12"/>
        <end position="34"/>
    </location>
</feature>
<dbReference type="InterPro" id="IPR057365">
    <property type="entry name" value="URGCP"/>
</dbReference>
<evidence type="ECO:0000256" key="4">
    <source>
        <dbReference type="ARBA" id="ARBA00022490"/>
    </source>
</evidence>
<dbReference type="PANTHER" id="PTHR22796:SF6">
    <property type="entry name" value="INTERFERON-INDUCED VERY LARGE GTPASE 1-RELATED"/>
    <property type="match status" value="1"/>
</dbReference>
<keyword evidence="7" id="KW-0539">Nucleus</keyword>
<feature type="domain" description="VLIG-type G" evidence="10">
    <location>
        <begin position="765"/>
        <end position="1006"/>
    </location>
</feature>
<evidence type="ECO:0000256" key="5">
    <source>
        <dbReference type="ARBA" id="ARBA00022741"/>
    </source>
</evidence>
<comment type="similarity">
    <text evidence="3">Belongs to the TRAFAC class dynamin-like GTPase superfamily. Very large inducible GTPase (VLIG) family.</text>
</comment>
<organism evidence="11 12">
    <name type="scientific">Cyprinus carpio</name>
    <name type="common">Common carp</name>
    <dbReference type="NCBI Taxonomy" id="7962"/>
    <lineage>
        <taxon>Eukaryota</taxon>
        <taxon>Metazoa</taxon>
        <taxon>Chordata</taxon>
        <taxon>Craniata</taxon>
        <taxon>Vertebrata</taxon>
        <taxon>Euteleostomi</taxon>
        <taxon>Actinopterygii</taxon>
        <taxon>Neopterygii</taxon>
        <taxon>Teleostei</taxon>
        <taxon>Ostariophysi</taxon>
        <taxon>Cypriniformes</taxon>
        <taxon>Cyprinidae</taxon>
        <taxon>Cyprininae</taxon>
        <taxon>Cyprinus</taxon>
    </lineage>
</organism>
<protein>
    <recommendedName>
        <fullName evidence="10">VLIG-type G domain-containing protein</fullName>
    </recommendedName>
</protein>
<feature type="compositionally biased region" description="Basic and acidic residues" evidence="9">
    <location>
        <begin position="47"/>
        <end position="62"/>
    </location>
</feature>
<evidence type="ECO:0000256" key="1">
    <source>
        <dbReference type="ARBA" id="ARBA00004123"/>
    </source>
</evidence>
<feature type="compositionally biased region" description="Polar residues" evidence="9">
    <location>
        <begin position="64"/>
        <end position="86"/>
    </location>
</feature>
<dbReference type="PANTHER" id="PTHR22796">
    <property type="entry name" value="URG4-RELATED"/>
    <property type="match status" value="1"/>
</dbReference>
<accession>A0A8C1WD62</accession>
<dbReference type="SUPFAM" id="SSF52540">
    <property type="entry name" value="P-loop containing nucleoside triphosphate hydrolases"/>
    <property type="match status" value="1"/>
</dbReference>
<feature type="compositionally biased region" description="Polar residues" evidence="9">
    <location>
        <begin position="116"/>
        <end position="138"/>
    </location>
</feature>
<dbReference type="Pfam" id="PF25683">
    <property type="entry name" value="URGCP_GTPase"/>
    <property type="match status" value="1"/>
</dbReference>
<keyword evidence="5" id="KW-0547">Nucleotide-binding</keyword>
<keyword evidence="6" id="KW-0342">GTP-binding</keyword>